<evidence type="ECO:0008006" key="3">
    <source>
        <dbReference type="Google" id="ProtNLM"/>
    </source>
</evidence>
<evidence type="ECO:0000313" key="1">
    <source>
        <dbReference type="EMBL" id="KOG78524.1"/>
    </source>
</evidence>
<proteinExistence type="predicted"/>
<dbReference type="SUPFAM" id="SSF56112">
    <property type="entry name" value="Protein kinase-like (PK-like)"/>
    <property type="match status" value="1"/>
</dbReference>
<accession>A0ABR5IUX3</accession>
<organism evidence="1 2">
    <name type="scientific">Streptomyces varsoviensis</name>
    <dbReference type="NCBI Taxonomy" id="67373"/>
    <lineage>
        <taxon>Bacteria</taxon>
        <taxon>Bacillati</taxon>
        <taxon>Actinomycetota</taxon>
        <taxon>Actinomycetes</taxon>
        <taxon>Kitasatosporales</taxon>
        <taxon>Streptomycetaceae</taxon>
        <taxon>Streptomyces</taxon>
    </lineage>
</organism>
<dbReference type="Gene3D" id="3.90.1200.10">
    <property type="match status" value="1"/>
</dbReference>
<evidence type="ECO:0000313" key="2">
    <source>
        <dbReference type="Proteomes" id="UP000037020"/>
    </source>
</evidence>
<name>A0ABR5IUX3_9ACTN</name>
<dbReference type="InterPro" id="IPR011009">
    <property type="entry name" value="Kinase-like_dom_sf"/>
</dbReference>
<sequence>MLFADAAARIEASARALWPGLPVRLGAHLPSVTCYVQHVDVGGRALVAKVSYLGVSLVSLLRGVRGDWPTVRAAQAAYLTAPSALLEREATQLRLMGQTPGLDVASVAGLRGGVLFTDRVAGPTLADLLAAAPKHSAELLSSVVCTLRRLQSPALPRGATVPQTPERGVGPVFARKMRGAAGQLYLRQLGEERLPDDQVREQTRLLLGMAVERLMRLRKLPQPRCPALLHGDLKPEHLLFPHGPSARPVFLDPGLQYGSGCTDTAKLLSRTCSTSWPPRPRLEPAGRSWRASTRSSVIRSGAWSARRSRICGCGSS</sequence>
<reference evidence="1 2" key="1">
    <citation type="submission" date="2015-07" db="EMBL/GenBank/DDBJ databases">
        <authorList>
            <person name="Ju K.-S."/>
            <person name="Doroghazi J.R."/>
            <person name="Metcalf W.W."/>
        </authorList>
    </citation>
    <scope>NUCLEOTIDE SEQUENCE [LARGE SCALE GENOMIC DNA]</scope>
    <source>
        <strain evidence="1 2">NRRL B-3589</strain>
    </source>
</reference>
<keyword evidence="2" id="KW-1185">Reference proteome</keyword>
<dbReference type="Proteomes" id="UP000037020">
    <property type="component" value="Unassembled WGS sequence"/>
</dbReference>
<dbReference type="EMBL" id="LGUT01003731">
    <property type="protein sequence ID" value="KOG78524.1"/>
    <property type="molecule type" value="Genomic_DNA"/>
</dbReference>
<comment type="caution">
    <text evidence="1">The sequence shown here is derived from an EMBL/GenBank/DDBJ whole genome shotgun (WGS) entry which is preliminary data.</text>
</comment>
<gene>
    <name evidence="1" type="ORF">ADK38_39345</name>
</gene>
<protein>
    <recommendedName>
        <fullName evidence="3">Aminoglycoside phosphotransferase domain-containing protein</fullName>
    </recommendedName>
</protein>